<dbReference type="EMBL" id="CP054614">
    <property type="protein sequence ID" value="QKS58190.1"/>
    <property type="molecule type" value="Genomic_DNA"/>
</dbReference>
<accession>A0A2V4WIC3</accession>
<keyword evidence="4" id="KW-1185">Reference proteome</keyword>
<evidence type="ECO:0000313" key="1">
    <source>
        <dbReference type="EMBL" id="PYE47284.1"/>
    </source>
</evidence>
<evidence type="ECO:0000313" key="3">
    <source>
        <dbReference type="Proteomes" id="UP000247790"/>
    </source>
</evidence>
<protein>
    <submittedName>
        <fullName evidence="1">Uncharacterized protein</fullName>
    </submittedName>
</protein>
<dbReference type="Proteomes" id="UP000247790">
    <property type="component" value="Unassembled WGS sequence"/>
</dbReference>
<evidence type="ECO:0000313" key="4">
    <source>
        <dbReference type="Proteomes" id="UP000509327"/>
    </source>
</evidence>
<dbReference type="OrthoDB" id="9135079at2"/>
<dbReference type="Proteomes" id="UP000509327">
    <property type="component" value="Chromosome"/>
</dbReference>
<sequence>MKQQKMVMAIGSPNYLNGISIKFQDILIVEFLNFDYFANGIHTKKISFETPHRVRYCILNESQTLQWEYSETSIFSEMCLNLEMVKHNELFKYAVPLILFTWSETSSATDGINIEEVHLHSMIRFTIEDALFIRTNKTAIDIKSAVITPEWYEVLFKKAIKNHEDNSLFLNNHQCYYRKLFNEIEVENKFLLVSNSDDIWALTVDFYHRIRNAELVGYIPEYKDEFQAWDYWNYLFEVVEPGPEVGYISLIPTTDGKFTIKRKWYEKDTFMRREHHYKNQEIEEPFKPYIEERFKVNIIEYPAFRRVRYDVNFESLRSGHVYGIFFDHTTINDTKKNSMSQCEVEYLRSRSLISFDEQIILEEMQEITEWVSGVLSTLNVEFEKTYYSKLTFLKDNYAGRLNDE</sequence>
<dbReference type="EMBL" id="QJSW01000014">
    <property type="protein sequence ID" value="PYE47284.1"/>
    <property type="molecule type" value="Genomic_DNA"/>
</dbReference>
<reference evidence="2 4" key="2">
    <citation type="submission" date="2020-06" db="EMBL/GenBank/DDBJ databases">
        <title>Complete genome of Paenibacillus barcinonensis KACC11450.</title>
        <authorList>
            <person name="Kim M."/>
            <person name="Park Y.-J."/>
            <person name="Shin J.-H."/>
        </authorList>
    </citation>
    <scope>NUCLEOTIDE SEQUENCE [LARGE SCALE GENOMIC DNA]</scope>
    <source>
        <strain evidence="2 4">KACC11450</strain>
    </source>
</reference>
<proteinExistence type="predicted"/>
<reference evidence="1 3" key="1">
    <citation type="submission" date="2018-06" db="EMBL/GenBank/DDBJ databases">
        <title>Genomic Encyclopedia of Type Strains, Phase III (KMG-III): the genomes of soil and plant-associated and newly described type strains.</title>
        <authorList>
            <person name="Whitman W."/>
        </authorList>
    </citation>
    <scope>NUCLEOTIDE SEQUENCE [LARGE SCALE GENOMIC DNA]</scope>
    <source>
        <strain evidence="1 3">CECT 7022</strain>
    </source>
</reference>
<name>A0A2V4WIC3_PAEBA</name>
<dbReference type="RefSeq" id="WP_110898108.1">
    <property type="nucleotide sequence ID" value="NZ_CP054614.1"/>
</dbReference>
<organism evidence="1 3">
    <name type="scientific">Paenibacillus barcinonensis</name>
    <dbReference type="NCBI Taxonomy" id="198119"/>
    <lineage>
        <taxon>Bacteria</taxon>
        <taxon>Bacillati</taxon>
        <taxon>Bacillota</taxon>
        <taxon>Bacilli</taxon>
        <taxon>Bacillales</taxon>
        <taxon>Paenibacillaceae</taxon>
        <taxon>Paenibacillus</taxon>
    </lineage>
</organism>
<evidence type="ECO:0000313" key="2">
    <source>
        <dbReference type="EMBL" id="QKS58190.1"/>
    </source>
</evidence>
<gene>
    <name evidence="1" type="ORF">DFQ00_11424</name>
    <name evidence="2" type="ORF">HUB98_19365</name>
</gene>
<dbReference type="AlphaFoldDB" id="A0A2V4WIC3"/>